<dbReference type="GO" id="GO:0005759">
    <property type="term" value="C:mitochondrial matrix"/>
    <property type="evidence" value="ECO:0007669"/>
    <property type="project" value="TreeGrafter"/>
</dbReference>
<reference evidence="5" key="1">
    <citation type="thesis" date="2020" institute="ProQuest LLC" country="789 East Eisenhower Parkway, Ann Arbor, MI, USA">
        <title>Comparative Genomics and Chromosome Evolution.</title>
        <authorList>
            <person name="Mudd A.B."/>
        </authorList>
    </citation>
    <scope>NUCLEOTIDE SEQUENCE</scope>
    <source>
        <strain evidence="5">237g6f4</strain>
        <tissue evidence="5">Blood</tissue>
    </source>
</reference>
<evidence type="ECO:0000256" key="3">
    <source>
        <dbReference type="SAM" id="MobiDB-lite"/>
    </source>
</evidence>
<sequence>MATGLCRGLQGGVFRTATFSSLNRWTTIKIPDKLCRINIQSSSYFKKVDGNTRDQQDLTRIGDIEKRQPERDYQLQSKNAAPRPRVKKLVLPLRNQEKIPKTYRKNRDEDIYDDVESYNTTADPRGFQQSRVEYKSLCYNSEHTMDTSMEEGEALLQKLACGDNLPPAEVPDFLEKLSHLPEDHIVRLKSNKVFQKLCIGSIENCQLYSHRDLIQILTAFVRLKIPSNHPMLKAYEKEFSRRVWHLSTNELLLVADVWRCLSFSVPKFLDIMYSYMQLRCMDLSLVQAIQLIYIIGEGRRAPEELMEKLEAVVLRYLQTINMEEIGTVCLGYFKIGHGLSEYLMRKFGDMIVENIEDISNYSLVNVLKMFRFTRVDHIDFFKQVGRVSCKRIPNMGIQGIMHVTLSFASMHILDEDLMNTVASVIPDRVSYCRSKDIAKLLWSFGILTYNPPNADVFYSALIDAIHKNLQEFQNFPEHFLTCLMALAFCHRFPLDLIKVVLSEEFIVQSTKISMFELKKDLFTIAGSVEIECPDYTGETISSQLRQEITDMLVHLSTQDNYTKKEELEAASMLEALLGGAEFVKHHMILPHTRSKDLEVHFDTNNKPIPINTKVEQSKRKIKAVQVTDDLMSQLLNKNLKQTPDGSKISAQLTEDLVSQLTTRRKQKPLTEVIKLALQVTNRNHYCYGRKLLLGLHHMKRRQLQKLGYVVVELPYWEWYPLTHCSQSEKLSYLHYKVFSCLESVR</sequence>
<accession>A0AAV6YY29</accession>
<comment type="subcellular location">
    <subcellularLocation>
        <location evidence="1">Mitochondrion</location>
    </subcellularLocation>
</comment>
<dbReference type="GO" id="GO:0000963">
    <property type="term" value="P:mitochondrial RNA processing"/>
    <property type="evidence" value="ECO:0007669"/>
    <property type="project" value="TreeGrafter"/>
</dbReference>
<feature type="domain" description="RAP" evidence="4">
    <location>
        <begin position="675"/>
        <end position="735"/>
    </location>
</feature>
<evidence type="ECO:0000313" key="6">
    <source>
        <dbReference type="Proteomes" id="UP000824782"/>
    </source>
</evidence>
<dbReference type="PROSITE" id="PS51286">
    <property type="entry name" value="RAP"/>
    <property type="match status" value="1"/>
</dbReference>
<evidence type="ECO:0000256" key="2">
    <source>
        <dbReference type="ARBA" id="ARBA00023128"/>
    </source>
</evidence>
<gene>
    <name evidence="5" type="ORF">GDO81_027241</name>
</gene>
<dbReference type="InterPro" id="IPR010622">
    <property type="entry name" value="FAST_Leu-rich"/>
</dbReference>
<dbReference type="SMART" id="SM00952">
    <property type="entry name" value="RAP"/>
    <property type="match status" value="1"/>
</dbReference>
<dbReference type="GO" id="GO:0003723">
    <property type="term" value="F:RNA binding"/>
    <property type="evidence" value="ECO:0007669"/>
    <property type="project" value="TreeGrafter"/>
</dbReference>
<name>A0AAV6YY29_ENGPU</name>
<comment type="caution">
    <text evidence="5">The sequence shown here is derived from an EMBL/GenBank/DDBJ whole genome shotgun (WGS) entry which is preliminary data.</text>
</comment>
<feature type="region of interest" description="Disordered" evidence="3">
    <location>
        <begin position="49"/>
        <end position="81"/>
    </location>
</feature>
<feature type="compositionally biased region" description="Basic and acidic residues" evidence="3">
    <location>
        <begin position="49"/>
        <end position="73"/>
    </location>
</feature>
<dbReference type="Pfam" id="PF08368">
    <property type="entry name" value="FAST_2"/>
    <property type="match status" value="1"/>
</dbReference>
<dbReference type="PANTHER" id="PTHR21228:SF70">
    <property type="entry name" value="FAST KINASE DOMAIN-CONTAINING PROTEIN 5, MITOCHONDRIAL"/>
    <property type="match status" value="1"/>
</dbReference>
<organism evidence="5 6">
    <name type="scientific">Engystomops pustulosus</name>
    <name type="common">Tungara frog</name>
    <name type="synonym">Physalaemus pustulosus</name>
    <dbReference type="NCBI Taxonomy" id="76066"/>
    <lineage>
        <taxon>Eukaryota</taxon>
        <taxon>Metazoa</taxon>
        <taxon>Chordata</taxon>
        <taxon>Craniata</taxon>
        <taxon>Vertebrata</taxon>
        <taxon>Euteleostomi</taxon>
        <taxon>Amphibia</taxon>
        <taxon>Batrachia</taxon>
        <taxon>Anura</taxon>
        <taxon>Neobatrachia</taxon>
        <taxon>Hyloidea</taxon>
        <taxon>Leptodactylidae</taxon>
        <taxon>Leiuperinae</taxon>
        <taxon>Engystomops</taxon>
    </lineage>
</organism>
<dbReference type="InterPro" id="IPR013579">
    <property type="entry name" value="FAST_2"/>
</dbReference>
<evidence type="ECO:0000313" key="5">
    <source>
        <dbReference type="EMBL" id="KAG8542209.1"/>
    </source>
</evidence>
<dbReference type="Pfam" id="PF08373">
    <property type="entry name" value="RAP"/>
    <property type="match status" value="1"/>
</dbReference>
<evidence type="ECO:0000259" key="4">
    <source>
        <dbReference type="PROSITE" id="PS51286"/>
    </source>
</evidence>
<dbReference type="InterPro" id="IPR050870">
    <property type="entry name" value="FAST_kinase"/>
</dbReference>
<dbReference type="AlphaFoldDB" id="A0AAV6YY29"/>
<protein>
    <recommendedName>
        <fullName evidence="4">RAP domain-containing protein</fullName>
    </recommendedName>
</protein>
<dbReference type="Proteomes" id="UP000824782">
    <property type="component" value="Unassembled WGS sequence"/>
</dbReference>
<dbReference type="GO" id="GO:0035770">
    <property type="term" value="C:ribonucleoprotein granule"/>
    <property type="evidence" value="ECO:0007669"/>
    <property type="project" value="TreeGrafter"/>
</dbReference>
<dbReference type="EMBL" id="WNYA01005450">
    <property type="protein sequence ID" value="KAG8542209.1"/>
    <property type="molecule type" value="Genomic_DNA"/>
</dbReference>
<dbReference type="Pfam" id="PF06743">
    <property type="entry name" value="FAST_1"/>
    <property type="match status" value="1"/>
</dbReference>
<dbReference type="PANTHER" id="PTHR21228">
    <property type="entry name" value="FAST LEU-RICH DOMAIN-CONTAINING"/>
    <property type="match status" value="1"/>
</dbReference>
<proteinExistence type="predicted"/>
<dbReference type="InterPro" id="IPR013584">
    <property type="entry name" value="RAP"/>
</dbReference>
<keyword evidence="2" id="KW-0496">Mitochondrion</keyword>
<evidence type="ECO:0000256" key="1">
    <source>
        <dbReference type="ARBA" id="ARBA00004173"/>
    </source>
</evidence>
<dbReference type="GO" id="GO:0044528">
    <property type="term" value="P:regulation of mitochondrial mRNA stability"/>
    <property type="evidence" value="ECO:0007669"/>
    <property type="project" value="InterPro"/>
</dbReference>
<keyword evidence="6" id="KW-1185">Reference proteome</keyword>